<comment type="caution">
    <text evidence="6">The sequence shown here is derived from an EMBL/GenBank/DDBJ whole genome shotgun (WGS) entry which is preliminary data.</text>
</comment>
<evidence type="ECO:0000313" key="6">
    <source>
        <dbReference type="EMBL" id="EAK6272006.1"/>
    </source>
</evidence>
<sequence>MFLPGIAAMLLMPLMLYFLSPLEIKSTPNASTFAKDKLKELVKMKKVKKSCSVFLSRFYFYGLELWACFFGISLDATSVALLGLSLVLISGVLTFGEVLAEKAAWNTLVWFSALVMMATLLGKLGVTQFLAEA</sequence>
<dbReference type="PANTHER" id="PTHR42826">
    <property type="entry name" value="DICARBOXYLATE TRANSPORTER 2.1, CHLOROPLASTIC"/>
    <property type="match status" value="1"/>
</dbReference>
<dbReference type="InterPro" id="IPR030676">
    <property type="entry name" value="CitT-rel"/>
</dbReference>
<dbReference type="AlphaFoldDB" id="A0A5T2BP93"/>
<organism evidence="6">
    <name type="scientific">Campylobacter jejuni</name>
    <dbReference type="NCBI Taxonomy" id="197"/>
    <lineage>
        <taxon>Bacteria</taxon>
        <taxon>Pseudomonadati</taxon>
        <taxon>Campylobacterota</taxon>
        <taxon>Epsilonproteobacteria</taxon>
        <taxon>Campylobacterales</taxon>
        <taxon>Campylobacteraceae</taxon>
        <taxon>Campylobacter</taxon>
    </lineage>
</organism>
<dbReference type="RefSeq" id="WP_079344038.1">
    <property type="nucleotide sequence ID" value="NZ_JARFWR010000006.1"/>
</dbReference>
<gene>
    <name evidence="6" type="ORF">CHQ01_07835</name>
</gene>
<comment type="subcellular location">
    <subcellularLocation>
        <location evidence="1">Membrane</location>
        <topology evidence="1">Multi-pass membrane protein</topology>
    </subcellularLocation>
</comment>
<name>A0A5T2BP93_CAMJU</name>
<dbReference type="GO" id="GO:0016020">
    <property type="term" value="C:membrane"/>
    <property type="evidence" value="ECO:0007669"/>
    <property type="project" value="UniProtKB-SubCell"/>
</dbReference>
<protein>
    <submittedName>
        <fullName evidence="6">Uncharacterized protein</fullName>
    </submittedName>
</protein>
<evidence type="ECO:0000256" key="4">
    <source>
        <dbReference type="ARBA" id="ARBA00022989"/>
    </source>
</evidence>
<dbReference type="EMBL" id="AACHWQ010000007">
    <property type="protein sequence ID" value="EAK6272006.1"/>
    <property type="molecule type" value="Genomic_DNA"/>
</dbReference>
<dbReference type="GO" id="GO:0022857">
    <property type="term" value="F:transmembrane transporter activity"/>
    <property type="evidence" value="ECO:0007669"/>
    <property type="project" value="InterPro"/>
</dbReference>
<evidence type="ECO:0000256" key="1">
    <source>
        <dbReference type="ARBA" id="ARBA00004141"/>
    </source>
</evidence>
<dbReference type="InterPro" id="IPR001898">
    <property type="entry name" value="SLC13A/DASS"/>
</dbReference>
<evidence type="ECO:0000256" key="2">
    <source>
        <dbReference type="ARBA" id="ARBA00007349"/>
    </source>
</evidence>
<keyword evidence="5" id="KW-0472">Membrane</keyword>
<dbReference type="Pfam" id="PF00939">
    <property type="entry name" value="Na_sulph_symp"/>
    <property type="match status" value="1"/>
</dbReference>
<proteinExistence type="inferred from homology"/>
<comment type="similarity">
    <text evidence="2">Belongs to the SLC13A/DASS transporter (TC 2.A.47) family. DIT1 subfamily.</text>
</comment>
<keyword evidence="4" id="KW-1133">Transmembrane helix</keyword>
<evidence type="ECO:0000256" key="3">
    <source>
        <dbReference type="ARBA" id="ARBA00022692"/>
    </source>
</evidence>
<accession>A0A5T2BP93</accession>
<keyword evidence="3" id="KW-0812">Transmembrane</keyword>
<reference evidence="6" key="1">
    <citation type="submission" date="2018-05" db="EMBL/GenBank/DDBJ databases">
        <authorList>
            <consortium name="PulseNet: The National Subtyping Network for Foodborne Disease Surveillance"/>
            <person name="Tarr C.L."/>
            <person name="Trees E."/>
            <person name="Katz L.S."/>
            <person name="Carleton-Romer H.A."/>
            <person name="Stroika S."/>
            <person name="Kucerova Z."/>
            <person name="Roache K.F."/>
            <person name="Sabol A.L."/>
            <person name="Besser J."/>
            <person name="Gerner-Smidt P."/>
        </authorList>
    </citation>
    <scope>NUCLEOTIDE SEQUENCE</scope>
    <source>
        <strain evidence="6">PNUSAC002348</strain>
    </source>
</reference>
<evidence type="ECO:0000256" key="5">
    <source>
        <dbReference type="ARBA" id="ARBA00023136"/>
    </source>
</evidence>